<keyword evidence="5 8" id="KW-0472">Membrane</keyword>
<gene>
    <name evidence="11" type="primary">LOC110991195</name>
</gene>
<evidence type="ECO:0000256" key="8">
    <source>
        <dbReference type="SAM" id="Phobius"/>
    </source>
</evidence>
<dbReference type="InterPro" id="IPR017452">
    <property type="entry name" value="GPCR_Rhodpsn_7TM"/>
</dbReference>
<dbReference type="OrthoDB" id="10042731at2759"/>
<accession>A0A8B8A380</accession>
<dbReference type="Gene3D" id="1.20.1070.10">
    <property type="entry name" value="Rhodopsin 7-helix transmembrane proteins"/>
    <property type="match status" value="1"/>
</dbReference>
<dbReference type="InterPro" id="IPR000276">
    <property type="entry name" value="GPCR_Rhodpsn"/>
</dbReference>
<reference evidence="11" key="1">
    <citation type="submission" date="2025-08" db="UniProtKB">
        <authorList>
            <consortium name="RefSeq"/>
        </authorList>
    </citation>
    <scope>IDENTIFICATION</scope>
</reference>
<proteinExistence type="predicted"/>
<dbReference type="PANTHER" id="PTHR24241">
    <property type="entry name" value="NEUROPEPTIDE RECEPTOR-RELATED G-PROTEIN COUPLED RECEPTOR"/>
    <property type="match status" value="1"/>
</dbReference>
<dbReference type="RefSeq" id="XP_022112144.1">
    <property type="nucleotide sequence ID" value="XM_022256452.1"/>
</dbReference>
<evidence type="ECO:0000256" key="6">
    <source>
        <dbReference type="ARBA" id="ARBA00023170"/>
    </source>
</evidence>
<dbReference type="GO" id="GO:0032870">
    <property type="term" value="P:cellular response to hormone stimulus"/>
    <property type="evidence" value="ECO:0007669"/>
    <property type="project" value="TreeGrafter"/>
</dbReference>
<keyword evidence="2" id="KW-1003">Cell membrane</keyword>
<feature type="domain" description="G-protein coupled receptors family 1 profile" evidence="9">
    <location>
        <begin position="1"/>
        <end position="204"/>
    </location>
</feature>
<dbReference type="Pfam" id="PF00001">
    <property type="entry name" value="7tm_1"/>
    <property type="match status" value="1"/>
</dbReference>
<dbReference type="GO" id="GO:0004930">
    <property type="term" value="F:G protein-coupled receptor activity"/>
    <property type="evidence" value="ECO:0007669"/>
    <property type="project" value="InterPro"/>
</dbReference>
<dbReference type="AlphaFoldDB" id="A0A8B8A380"/>
<evidence type="ECO:0000256" key="7">
    <source>
        <dbReference type="SAM" id="MobiDB-lite"/>
    </source>
</evidence>
<comment type="subcellular location">
    <subcellularLocation>
        <location evidence="1">Cell membrane</location>
        <topology evidence="1">Multi-pass membrane protein</topology>
    </subcellularLocation>
</comment>
<dbReference type="GO" id="GO:0005886">
    <property type="term" value="C:plasma membrane"/>
    <property type="evidence" value="ECO:0007669"/>
    <property type="project" value="UniProtKB-SubCell"/>
</dbReference>
<dbReference type="Proteomes" id="UP000694845">
    <property type="component" value="Unplaced"/>
</dbReference>
<keyword evidence="4 8" id="KW-1133">Transmembrane helix</keyword>
<evidence type="ECO:0000256" key="3">
    <source>
        <dbReference type="ARBA" id="ARBA00022692"/>
    </source>
</evidence>
<name>A0A8B8A380_ACAPL</name>
<sequence>MTLILLSVERYIAVAHPFKYARLVTSRNVLICIFIVCWSLPIIFYDGFILIRSHYQFTEEVRVCTPAYGDRFVYTLVGLLVFFFPSSLVVGITSVSVHRSLTRHLKQRESMLASAVPGPSSISLPTTSTSSPSPDSGRPSRPSKQELKMFRLVRIVALAFYVCWVPHLAVGLGFLVAGKPAPPNLTFFLYWLRLSGGICNFFIYFLGNSTFRRTATEKMRSCCRSCSGTSQSYSIENRGRQEGGIAVTTVS</sequence>
<feature type="transmembrane region" description="Helical" evidence="8">
    <location>
        <begin position="188"/>
        <end position="211"/>
    </location>
</feature>
<evidence type="ECO:0000259" key="9">
    <source>
        <dbReference type="PROSITE" id="PS50262"/>
    </source>
</evidence>
<evidence type="ECO:0000256" key="5">
    <source>
        <dbReference type="ARBA" id="ARBA00023136"/>
    </source>
</evidence>
<organism evidence="10 11">
    <name type="scientific">Acanthaster planci</name>
    <name type="common">Crown-of-thorns starfish</name>
    <dbReference type="NCBI Taxonomy" id="133434"/>
    <lineage>
        <taxon>Eukaryota</taxon>
        <taxon>Metazoa</taxon>
        <taxon>Echinodermata</taxon>
        <taxon>Eleutherozoa</taxon>
        <taxon>Asterozoa</taxon>
        <taxon>Asteroidea</taxon>
        <taxon>Valvatacea</taxon>
        <taxon>Valvatida</taxon>
        <taxon>Acanthasteridae</taxon>
        <taxon>Acanthaster</taxon>
    </lineage>
</organism>
<keyword evidence="6 11" id="KW-0675">Receptor</keyword>
<dbReference type="KEGG" id="aplc:110991195"/>
<dbReference type="CDD" id="cd00637">
    <property type="entry name" value="7tm_classA_rhodopsin-like"/>
    <property type="match status" value="1"/>
</dbReference>
<evidence type="ECO:0000313" key="10">
    <source>
        <dbReference type="Proteomes" id="UP000694845"/>
    </source>
</evidence>
<keyword evidence="10" id="KW-1185">Reference proteome</keyword>
<feature type="transmembrane region" description="Helical" evidence="8">
    <location>
        <begin position="29"/>
        <end position="51"/>
    </location>
</feature>
<dbReference type="PROSITE" id="PS50262">
    <property type="entry name" value="G_PROTEIN_RECEP_F1_2"/>
    <property type="match status" value="1"/>
</dbReference>
<dbReference type="SUPFAM" id="SSF81321">
    <property type="entry name" value="Family A G protein-coupled receptor-like"/>
    <property type="match status" value="1"/>
</dbReference>
<feature type="compositionally biased region" description="Low complexity" evidence="7">
    <location>
        <begin position="117"/>
        <end position="142"/>
    </location>
</feature>
<feature type="transmembrane region" description="Helical" evidence="8">
    <location>
        <begin position="152"/>
        <end position="176"/>
    </location>
</feature>
<dbReference type="OMA" id="SHYQFTE"/>
<dbReference type="PANTHER" id="PTHR24241:SF76">
    <property type="entry name" value="NEUROPEPTIDE SIFAMIDE RECEPTOR"/>
    <property type="match status" value="1"/>
</dbReference>
<feature type="transmembrane region" description="Helical" evidence="8">
    <location>
        <begin position="71"/>
        <end position="97"/>
    </location>
</feature>
<evidence type="ECO:0000256" key="4">
    <source>
        <dbReference type="ARBA" id="ARBA00022989"/>
    </source>
</evidence>
<protein>
    <submittedName>
        <fullName evidence="11">Probable G-protein coupled receptor 21</fullName>
    </submittedName>
</protein>
<evidence type="ECO:0000256" key="1">
    <source>
        <dbReference type="ARBA" id="ARBA00004651"/>
    </source>
</evidence>
<keyword evidence="3 8" id="KW-0812">Transmembrane</keyword>
<evidence type="ECO:0000256" key="2">
    <source>
        <dbReference type="ARBA" id="ARBA00022475"/>
    </source>
</evidence>
<feature type="region of interest" description="Disordered" evidence="7">
    <location>
        <begin position="113"/>
        <end position="143"/>
    </location>
</feature>
<evidence type="ECO:0000313" key="11">
    <source>
        <dbReference type="RefSeq" id="XP_022112144.1"/>
    </source>
</evidence>
<dbReference type="GO" id="GO:0042277">
    <property type="term" value="F:peptide binding"/>
    <property type="evidence" value="ECO:0007669"/>
    <property type="project" value="TreeGrafter"/>
</dbReference>
<dbReference type="GeneID" id="110991195"/>